<name>A0A0G3G639_9GAMM</name>
<evidence type="ECO:0000313" key="7">
    <source>
        <dbReference type="Proteomes" id="UP000064201"/>
    </source>
</evidence>
<dbReference type="STRING" id="106634.TVD_02570"/>
<dbReference type="GO" id="GO:0070038">
    <property type="term" value="F:rRNA (pseudouridine-N3-)-methyltransferase activity"/>
    <property type="evidence" value="ECO:0007669"/>
    <property type="project" value="UniProtKB-UniRule"/>
</dbReference>
<feature type="binding site" evidence="5">
    <location>
        <position position="73"/>
    </location>
    <ligand>
        <name>S-adenosyl-L-methionine</name>
        <dbReference type="ChEBI" id="CHEBI:59789"/>
    </ligand>
</feature>
<dbReference type="InterPro" id="IPR003742">
    <property type="entry name" value="RlmH-like"/>
</dbReference>
<dbReference type="OrthoDB" id="9806643at2"/>
<dbReference type="Pfam" id="PF02590">
    <property type="entry name" value="SPOUT_MTase"/>
    <property type="match status" value="1"/>
</dbReference>
<dbReference type="NCBIfam" id="TIGR00246">
    <property type="entry name" value="tRNA_RlmH_YbeA"/>
    <property type="match status" value="1"/>
</dbReference>
<sequence>MRLDLIAIGKRMPDWVAEGFAEYAGRLPRELELNLQALAGPSGAKSMDTTTLLRREGEILLKAIPEGARVILLDERGKAVDTKGVAKRLEDWQADGRDVALVIGGAAGLDEAVRARAEWAWSLSPLTFPHMLVRVLVAEQLYRAWSLLNNHPYHRA</sequence>
<dbReference type="CDD" id="cd18081">
    <property type="entry name" value="RlmH-like"/>
    <property type="match status" value="1"/>
</dbReference>
<dbReference type="RefSeq" id="WP_018176977.1">
    <property type="nucleotide sequence ID" value="NZ_CP011367.1"/>
</dbReference>
<dbReference type="EC" id="2.1.1.177" evidence="5"/>
<feature type="binding site" evidence="5">
    <location>
        <begin position="123"/>
        <end position="128"/>
    </location>
    <ligand>
        <name>S-adenosyl-L-methionine</name>
        <dbReference type="ChEBI" id="CHEBI:59789"/>
    </ligand>
</feature>
<evidence type="ECO:0000256" key="5">
    <source>
        <dbReference type="HAMAP-Rule" id="MF_00658"/>
    </source>
</evidence>
<dbReference type="Gene3D" id="3.40.1280.10">
    <property type="match status" value="1"/>
</dbReference>
<comment type="subunit">
    <text evidence="5">Homodimer.</text>
</comment>
<dbReference type="GO" id="GO:0005737">
    <property type="term" value="C:cytoplasm"/>
    <property type="evidence" value="ECO:0007669"/>
    <property type="project" value="UniProtKB-SubCell"/>
</dbReference>
<keyword evidence="3 5" id="KW-0949">S-adenosyl-L-methionine</keyword>
<dbReference type="PANTHER" id="PTHR33603">
    <property type="entry name" value="METHYLTRANSFERASE"/>
    <property type="match status" value="1"/>
</dbReference>
<keyword evidence="5" id="KW-0963">Cytoplasm</keyword>
<comment type="function">
    <text evidence="5">Specifically methylates the pseudouridine at position 1915 (m3Psi1915) in 23S rRNA.</text>
</comment>
<dbReference type="AlphaFoldDB" id="A0A0G3G639"/>
<dbReference type="PANTHER" id="PTHR33603:SF1">
    <property type="entry name" value="RIBOSOMAL RNA LARGE SUBUNIT METHYLTRANSFERASE H"/>
    <property type="match status" value="1"/>
</dbReference>
<dbReference type="EMBL" id="CP011367">
    <property type="protein sequence ID" value="AKJ94326.1"/>
    <property type="molecule type" value="Genomic_DNA"/>
</dbReference>
<keyword evidence="7" id="KW-1185">Reference proteome</keyword>
<comment type="subcellular location">
    <subcellularLocation>
        <location evidence="5">Cytoplasm</location>
    </subcellularLocation>
</comment>
<accession>A0A0G3G639</accession>
<keyword evidence="1 5" id="KW-0489">Methyltransferase</keyword>
<evidence type="ECO:0000256" key="2">
    <source>
        <dbReference type="ARBA" id="ARBA00022679"/>
    </source>
</evidence>
<proteinExistence type="inferred from homology"/>
<comment type="similarity">
    <text evidence="4 5">Belongs to the RNA methyltransferase RlmH family.</text>
</comment>
<keyword evidence="5" id="KW-0698">rRNA processing</keyword>
<evidence type="ECO:0000256" key="3">
    <source>
        <dbReference type="ARBA" id="ARBA00022691"/>
    </source>
</evidence>
<dbReference type="NCBIfam" id="NF000986">
    <property type="entry name" value="PRK00103.1-4"/>
    <property type="match status" value="1"/>
</dbReference>
<dbReference type="SUPFAM" id="SSF75217">
    <property type="entry name" value="alpha/beta knot"/>
    <property type="match status" value="1"/>
</dbReference>
<dbReference type="PIRSF" id="PIRSF004505">
    <property type="entry name" value="MT_bac"/>
    <property type="match status" value="1"/>
</dbReference>
<feature type="binding site" evidence="5">
    <location>
        <position position="104"/>
    </location>
    <ligand>
        <name>S-adenosyl-L-methionine</name>
        <dbReference type="ChEBI" id="CHEBI:59789"/>
    </ligand>
</feature>
<gene>
    <name evidence="5" type="primary">rlmH</name>
    <name evidence="6" type="ORF">TVD_02570</name>
</gene>
<evidence type="ECO:0000313" key="6">
    <source>
        <dbReference type="EMBL" id="AKJ94326.1"/>
    </source>
</evidence>
<organism evidence="6 7">
    <name type="scientific">Thioalkalivibrio versutus</name>
    <dbReference type="NCBI Taxonomy" id="106634"/>
    <lineage>
        <taxon>Bacteria</taxon>
        <taxon>Pseudomonadati</taxon>
        <taxon>Pseudomonadota</taxon>
        <taxon>Gammaproteobacteria</taxon>
        <taxon>Chromatiales</taxon>
        <taxon>Ectothiorhodospiraceae</taxon>
        <taxon>Thioalkalivibrio</taxon>
    </lineage>
</organism>
<dbReference type="PATRIC" id="fig|106634.4.peg.518"/>
<dbReference type="KEGG" id="tvr:TVD_02570"/>
<reference evidence="6 7" key="1">
    <citation type="submission" date="2015-04" db="EMBL/GenBank/DDBJ databases">
        <title>Complete Sequence for the Genome of the Thioalkalivibrio versutus D301.</title>
        <authorList>
            <person name="Mu T."/>
            <person name="Zhou J."/>
            <person name="Xu X."/>
        </authorList>
    </citation>
    <scope>NUCLEOTIDE SEQUENCE [LARGE SCALE GENOMIC DNA]</scope>
    <source>
        <strain evidence="6 7">D301</strain>
    </source>
</reference>
<protein>
    <recommendedName>
        <fullName evidence="5">Ribosomal RNA large subunit methyltransferase H</fullName>
        <ecNumber evidence="5">2.1.1.177</ecNumber>
    </recommendedName>
    <alternativeName>
        <fullName evidence="5">23S rRNA (pseudouridine1915-N3)-methyltransferase</fullName>
    </alternativeName>
    <alternativeName>
        <fullName evidence="5">23S rRNA m3Psi1915 methyltransferase</fullName>
    </alternativeName>
    <alternativeName>
        <fullName evidence="5">rRNA (pseudouridine-N3-)-methyltransferase RlmH</fullName>
    </alternativeName>
</protein>
<evidence type="ECO:0000256" key="1">
    <source>
        <dbReference type="ARBA" id="ARBA00022603"/>
    </source>
</evidence>
<evidence type="ECO:0000256" key="4">
    <source>
        <dbReference type="ARBA" id="ARBA00038303"/>
    </source>
</evidence>
<dbReference type="Proteomes" id="UP000064201">
    <property type="component" value="Chromosome"/>
</dbReference>
<dbReference type="InterPro" id="IPR029028">
    <property type="entry name" value="Alpha/beta_knot_MTases"/>
</dbReference>
<keyword evidence="2 5" id="KW-0808">Transferase</keyword>
<dbReference type="InterPro" id="IPR029026">
    <property type="entry name" value="tRNA_m1G_MTases_N"/>
</dbReference>
<dbReference type="HAMAP" id="MF_00658">
    <property type="entry name" value="23SrRNA_methyltr_H"/>
    <property type="match status" value="1"/>
</dbReference>
<comment type="catalytic activity">
    <reaction evidence="5">
        <text>pseudouridine(1915) in 23S rRNA + S-adenosyl-L-methionine = N(3)-methylpseudouridine(1915) in 23S rRNA + S-adenosyl-L-homocysteine + H(+)</text>
        <dbReference type="Rhea" id="RHEA:42752"/>
        <dbReference type="Rhea" id="RHEA-COMP:10221"/>
        <dbReference type="Rhea" id="RHEA-COMP:10222"/>
        <dbReference type="ChEBI" id="CHEBI:15378"/>
        <dbReference type="ChEBI" id="CHEBI:57856"/>
        <dbReference type="ChEBI" id="CHEBI:59789"/>
        <dbReference type="ChEBI" id="CHEBI:65314"/>
        <dbReference type="ChEBI" id="CHEBI:74486"/>
        <dbReference type="EC" id="2.1.1.177"/>
    </reaction>
</comment>